<evidence type="ECO:0000256" key="2">
    <source>
        <dbReference type="ARBA" id="ARBA00022475"/>
    </source>
</evidence>
<dbReference type="KEGG" id="aten:116290950"/>
<dbReference type="AlphaFoldDB" id="A0A6P8HE13"/>
<evidence type="ECO:0000256" key="3">
    <source>
        <dbReference type="ARBA" id="ARBA00022692"/>
    </source>
</evidence>
<dbReference type="CDD" id="cd00637">
    <property type="entry name" value="7tm_classA_rhodopsin-like"/>
    <property type="match status" value="1"/>
</dbReference>
<dbReference type="Gene3D" id="1.20.1070.10">
    <property type="entry name" value="Rhodopsin 7-helix transmembrane proteins"/>
    <property type="match status" value="1"/>
</dbReference>
<evidence type="ECO:0000259" key="7">
    <source>
        <dbReference type="PROSITE" id="PS50262"/>
    </source>
</evidence>
<evidence type="ECO:0000313" key="9">
    <source>
        <dbReference type="RefSeq" id="XP_031553936.1"/>
    </source>
</evidence>
<feature type="transmembrane region" description="Helical" evidence="6">
    <location>
        <begin position="32"/>
        <end position="55"/>
    </location>
</feature>
<dbReference type="RefSeq" id="XP_031553936.1">
    <property type="nucleotide sequence ID" value="XM_031698076.1"/>
</dbReference>
<protein>
    <submittedName>
        <fullName evidence="9">5-hydroxytryptamine receptor 1F-like</fullName>
    </submittedName>
</protein>
<proteinExistence type="predicted"/>
<reference evidence="9" key="1">
    <citation type="submission" date="2025-08" db="UniProtKB">
        <authorList>
            <consortium name="RefSeq"/>
        </authorList>
    </citation>
    <scope>IDENTIFICATION</scope>
    <source>
        <tissue evidence="9">Tentacle</tissue>
    </source>
</reference>
<dbReference type="InterPro" id="IPR000276">
    <property type="entry name" value="GPCR_Rhodpsn"/>
</dbReference>
<organism evidence="8 9">
    <name type="scientific">Actinia tenebrosa</name>
    <name type="common">Australian red waratah sea anemone</name>
    <dbReference type="NCBI Taxonomy" id="6105"/>
    <lineage>
        <taxon>Eukaryota</taxon>
        <taxon>Metazoa</taxon>
        <taxon>Cnidaria</taxon>
        <taxon>Anthozoa</taxon>
        <taxon>Hexacorallia</taxon>
        <taxon>Actiniaria</taxon>
        <taxon>Actiniidae</taxon>
        <taxon>Actinia</taxon>
    </lineage>
</organism>
<feature type="domain" description="G-protein coupled receptors family 1 profile" evidence="7">
    <location>
        <begin position="47"/>
        <end position="131"/>
    </location>
</feature>
<evidence type="ECO:0000313" key="8">
    <source>
        <dbReference type="Proteomes" id="UP000515163"/>
    </source>
</evidence>
<keyword evidence="3 6" id="KW-0812">Transmembrane</keyword>
<evidence type="ECO:0000256" key="6">
    <source>
        <dbReference type="SAM" id="Phobius"/>
    </source>
</evidence>
<keyword evidence="8" id="KW-1185">Reference proteome</keyword>
<sequence>MSEGKKASILWYPEQMNPIFYDSDSFSYISKVLATINCLSSLLSALGNALVLMAIITTPSLHTPGNILIAALALADFLVGTVVQPMCIGFVTNKALFLDYNYQDSVTFLAIITTSISVTLMGAVSCERIYL</sequence>
<dbReference type="Proteomes" id="UP000515163">
    <property type="component" value="Unplaced"/>
</dbReference>
<accession>A0A6P8HE13</accession>
<dbReference type="PROSITE" id="PS50262">
    <property type="entry name" value="G_PROTEIN_RECEP_F1_2"/>
    <property type="match status" value="1"/>
</dbReference>
<feature type="transmembrane region" description="Helical" evidence="6">
    <location>
        <begin position="106"/>
        <end position="126"/>
    </location>
</feature>
<dbReference type="PRINTS" id="PR00237">
    <property type="entry name" value="GPCRRHODOPSN"/>
</dbReference>
<comment type="subcellular location">
    <subcellularLocation>
        <location evidence="1">Cell membrane</location>
        <topology evidence="1">Multi-pass membrane protein</topology>
    </subcellularLocation>
</comment>
<dbReference type="GeneID" id="116290950"/>
<keyword evidence="5 6" id="KW-0472">Membrane</keyword>
<keyword evidence="2" id="KW-1003">Cell membrane</keyword>
<evidence type="ECO:0000256" key="4">
    <source>
        <dbReference type="ARBA" id="ARBA00022989"/>
    </source>
</evidence>
<evidence type="ECO:0000256" key="1">
    <source>
        <dbReference type="ARBA" id="ARBA00004651"/>
    </source>
</evidence>
<dbReference type="GO" id="GO:0005886">
    <property type="term" value="C:plasma membrane"/>
    <property type="evidence" value="ECO:0007669"/>
    <property type="project" value="UniProtKB-SubCell"/>
</dbReference>
<dbReference type="PANTHER" id="PTHR22750">
    <property type="entry name" value="G-PROTEIN COUPLED RECEPTOR"/>
    <property type="match status" value="1"/>
</dbReference>
<feature type="transmembrane region" description="Helical" evidence="6">
    <location>
        <begin position="67"/>
        <end position="91"/>
    </location>
</feature>
<gene>
    <name evidence="9" type="primary">LOC116290950</name>
</gene>
<name>A0A6P8HE13_ACTTE</name>
<dbReference type="GO" id="GO:0004930">
    <property type="term" value="F:G protein-coupled receptor activity"/>
    <property type="evidence" value="ECO:0007669"/>
    <property type="project" value="InterPro"/>
</dbReference>
<dbReference type="Pfam" id="PF00001">
    <property type="entry name" value="7tm_1"/>
    <property type="match status" value="1"/>
</dbReference>
<dbReference type="InParanoid" id="A0A6P8HE13"/>
<dbReference type="SUPFAM" id="SSF81321">
    <property type="entry name" value="Family A G protein-coupled receptor-like"/>
    <property type="match status" value="1"/>
</dbReference>
<keyword evidence="4 6" id="KW-1133">Transmembrane helix</keyword>
<dbReference type="InterPro" id="IPR017452">
    <property type="entry name" value="GPCR_Rhodpsn_7TM"/>
</dbReference>
<evidence type="ECO:0000256" key="5">
    <source>
        <dbReference type="ARBA" id="ARBA00023136"/>
    </source>
</evidence>